<dbReference type="CDD" id="cd00067">
    <property type="entry name" value="GAL4"/>
    <property type="match status" value="1"/>
</dbReference>
<dbReference type="SMART" id="SM00906">
    <property type="entry name" value="Fungal_trans"/>
    <property type="match status" value="1"/>
</dbReference>
<dbReference type="PANTHER" id="PTHR47338:SF20">
    <property type="entry name" value="ZN(II)2CYS6 TRANSCRIPTION FACTOR (EUROFUNG)"/>
    <property type="match status" value="1"/>
</dbReference>
<dbReference type="GO" id="GO:0005634">
    <property type="term" value="C:nucleus"/>
    <property type="evidence" value="ECO:0007669"/>
    <property type="project" value="UniProtKB-SubCell"/>
</dbReference>
<keyword evidence="2" id="KW-0479">Metal-binding</keyword>
<dbReference type="EMBL" id="CP075864">
    <property type="protein sequence ID" value="QYS95156.1"/>
    <property type="molecule type" value="Genomic_DNA"/>
</dbReference>
<dbReference type="InterPro" id="IPR036864">
    <property type="entry name" value="Zn2-C6_fun-type_DNA-bd_sf"/>
</dbReference>
<dbReference type="AlphaFoldDB" id="A0A8G0L3T0"/>
<comment type="subcellular location">
    <subcellularLocation>
        <location evidence="1">Nucleus</location>
    </subcellularLocation>
</comment>
<proteinExistence type="predicted"/>
<name>A0A8G0L3T0_9HYPO</name>
<sequence length="543" mass="60169">MFHAHFRTKLAPGKLESAYLAHPVPIRVAGRRYGHGRESEESACKVTTATPADKMLAPFACNRCKQRKGKCDKALPQCGHCRRNGGKCEYPSGLRPSNAHSSLIALQAQQRVVQQPFPPSFFLDMNIFRQARLELPRPSLAVPAYVSDFLGGDEEVRQMVTTFFSNVYAYMPCISKTWIYQHLLSPLTPVHADSTLLLLSMQLINWTPTASESPKSPPYIAAKQFFFELENAGNLSIRLVQAGIFIALYELGHCIYPAAYMSVGTCARHAVALGLDKDIKQSNATGLPWDDIEERRRVWWAILILDRFINLGNPPRMLATADPATGDILPADDASWEQGLLHATELFTIGSQSQLRMGRFARFAQATYLLGQVIRHVSDEPRDDAFYVQEAAQLNRTLHALIHLSQSEAETRSLEFCTQTAACYIALLLLEQSSSSEKMKAPVGSQSLSYPMVDPGVIARESARMSQNFLPGGTIPLPTVSPFIMHLLYQSCIVLSSLPEEPAVDNAASLATLQEALRVLTQRWLASGEYTSLLAARKLMSDI</sequence>
<evidence type="ECO:0000259" key="6">
    <source>
        <dbReference type="PROSITE" id="PS50048"/>
    </source>
</evidence>
<dbReference type="Proteomes" id="UP000826661">
    <property type="component" value="Chromosome I"/>
</dbReference>
<dbReference type="PANTHER" id="PTHR47338">
    <property type="entry name" value="ZN(II)2CYS6 TRANSCRIPTION FACTOR (EUROFUNG)-RELATED"/>
    <property type="match status" value="1"/>
</dbReference>
<evidence type="ECO:0000313" key="7">
    <source>
        <dbReference type="EMBL" id="QYS95156.1"/>
    </source>
</evidence>
<evidence type="ECO:0000256" key="1">
    <source>
        <dbReference type="ARBA" id="ARBA00004123"/>
    </source>
</evidence>
<evidence type="ECO:0000256" key="3">
    <source>
        <dbReference type="ARBA" id="ARBA00023015"/>
    </source>
</evidence>
<protein>
    <submittedName>
        <fullName evidence="7">Zn(2)-C6 fungal-type domain-containing protein</fullName>
    </submittedName>
</protein>
<keyword evidence="5" id="KW-0539">Nucleus</keyword>
<dbReference type="CDD" id="cd12148">
    <property type="entry name" value="fungal_TF_MHR"/>
    <property type="match status" value="1"/>
</dbReference>
<dbReference type="Gene3D" id="4.10.240.10">
    <property type="entry name" value="Zn(2)-C6 fungal-type DNA-binding domain"/>
    <property type="match status" value="1"/>
</dbReference>
<accession>A0A8G0L3T0</accession>
<dbReference type="PROSITE" id="PS00463">
    <property type="entry name" value="ZN2_CY6_FUNGAL_1"/>
    <property type="match status" value="1"/>
</dbReference>
<keyword evidence="8" id="KW-1185">Reference proteome</keyword>
<feature type="domain" description="Zn(2)-C6 fungal-type" evidence="6">
    <location>
        <begin position="60"/>
        <end position="90"/>
    </location>
</feature>
<dbReference type="GO" id="GO:0006351">
    <property type="term" value="P:DNA-templated transcription"/>
    <property type="evidence" value="ECO:0007669"/>
    <property type="project" value="InterPro"/>
</dbReference>
<dbReference type="GO" id="GO:0003677">
    <property type="term" value="F:DNA binding"/>
    <property type="evidence" value="ECO:0007669"/>
    <property type="project" value="InterPro"/>
</dbReference>
<dbReference type="InterPro" id="IPR007219">
    <property type="entry name" value="XnlR_reg_dom"/>
</dbReference>
<dbReference type="Pfam" id="PF00172">
    <property type="entry name" value="Zn_clus"/>
    <property type="match status" value="1"/>
</dbReference>
<dbReference type="GO" id="GO:0008270">
    <property type="term" value="F:zinc ion binding"/>
    <property type="evidence" value="ECO:0007669"/>
    <property type="project" value="InterPro"/>
</dbReference>
<dbReference type="InterPro" id="IPR001138">
    <property type="entry name" value="Zn2Cys6_DnaBD"/>
</dbReference>
<keyword evidence="4" id="KW-0804">Transcription</keyword>
<organism evidence="7 8">
    <name type="scientific">Trichoderma simmonsii</name>
    <dbReference type="NCBI Taxonomy" id="1491479"/>
    <lineage>
        <taxon>Eukaryota</taxon>
        <taxon>Fungi</taxon>
        <taxon>Dikarya</taxon>
        <taxon>Ascomycota</taxon>
        <taxon>Pezizomycotina</taxon>
        <taxon>Sordariomycetes</taxon>
        <taxon>Hypocreomycetidae</taxon>
        <taxon>Hypocreales</taxon>
        <taxon>Hypocreaceae</taxon>
        <taxon>Trichoderma</taxon>
    </lineage>
</organism>
<evidence type="ECO:0000313" key="8">
    <source>
        <dbReference type="Proteomes" id="UP000826661"/>
    </source>
</evidence>
<dbReference type="SMART" id="SM00066">
    <property type="entry name" value="GAL4"/>
    <property type="match status" value="1"/>
</dbReference>
<dbReference type="PROSITE" id="PS50048">
    <property type="entry name" value="ZN2_CY6_FUNGAL_2"/>
    <property type="match status" value="1"/>
</dbReference>
<evidence type="ECO:0000256" key="2">
    <source>
        <dbReference type="ARBA" id="ARBA00022723"/>
    </source>
</evidence>
<dbReference type="GO" id="GO:0000981">
    <property type="term" value="F:DNA-binding transcription factor activity, RNA polymerase II-specific"/>
    <property type="evidence" value="ECO:0007669"/>
    <property type="project" value="InterPro"/>
</dbReference>
<dbReference type="InterPro" id="IPR050815">
    <property type="entry name" value="TF_fung"/>
</dbReference>
<dbReference type="Pfam" id="PF04082">
    <property type="entry name" value="Fungal_trans"/>
    <property type="match status" value="1"/>
</dbReference>
<evidence type="ECO:0000256" key="5">
    <source>
        <dbReference type="ARBA" id="ARBA00023242"/>
    </source>
</evidence>
<dbReference type="SUPFAM" id="SSF57701">
    <property type="entry name" value="Zn2/Cys6 DNA-binding domain"/>
    <property type="match status" value="1"/>
</dbReference>
<gene>
    <name evidence="7" type="ORF">H0G86_002466</name>
</gene>
<evidence type="ECO:0000256" key="4">
    <source>
        <dbReference type="ARBA" id="ARBA00023163"/>
    </source>
</evidence>
<keyword evidence="3" id="KW-0805">Transcription regulation</keyword>
<reference evidence="7 8" key="1">
    <citation type="journal article" date="2021" name="BMC Genomics">
        <title>Telomere-to-telomere genome assembly of asparaginase-producing Trichoderma simmonsii.</title>
        <authorList>
            <person name="Chung D."/>
            <person name="Kwon Y.M."/>
            <person name="Yang Y."/>
        </authorList>
    </citation>
    <scope>NUCLEOTIDE SEQUENCE [LARGE SCALE GENOMIC DNA]</scope>
    <source>
        <strain evidence="7 8">GH-Sj1</strain>
    </source>
</reference>